<dbReference type="EMBL" id="JBHSQH010000001">
    <property type="protein sequence ID" value="MFC5970206.1"/>
    <property type="molecule type" value="Genomic_DNA"/>
</dbReference>
<keyword evidence="2" id="KW-0378">Hydrolase</keyword>
<dbReference type="InterPro" id="IPR008257">
    <property type="entry name" value="Pept_M19"/>
</dbReference>
<dbReference type="InterPro" id="IPR032466">
    <property type="entry name" value="Metal_Hydrolase"/>
</dbReference>
<accession>A0ABD5RIC2</accession>
<evidence type="ECO:0000313" key="3">
    <source>
        <dbReference type="Proteomes" id="UP001596099"/>
    </source>
</evidence>
<keyword evidence="3" id="KW-1185">Reference proteome</keyword>
<dbReference type="AlphaFoldDB" id="A0ABD5RIC2"/>
<evidence type="ECO:0000256" key="1">
    <source>
        <dbReference type="SAM" id="MobiDB-lite"/>
    </source>
</evidence>
<protein>
    <submittedName>
        <fullName evidence="2">Membrane dipeptidase</fullName>
        <ecNumber evidence="2">3.4.13.-</ecNumber>
    </submittedName>
</protein>
<evidence type="ECO:0000313" key="2">
    <source>
        <dbReference type="EMBL" id="MFC5970206.1"/>
    </source>
</evidence>
<sequence length="131" mass="14127">MRSIPLEVPHPPEPLAPSPRTGAQGRSARSTSGATRATSTCRARGQVRWRRTTSGTSRTEIGVEHVALGSGLGGCAVPASVGGVTDVPGALDELRQNGFERTATETIAHDNWLRVPDETWRTEEWDDVLQR</sequence>
<keyword evidence="2" id="KW-0224">Dipeptidase</keyword>
<feature type="compositionally biased region" description="Pro residues" evidence="1">
    <location>
        <begin position="8"/>
        <end position="17"/>
    </location>
</feature>
<dbReference type="Proteomes" id="UP001596099">
    <property type="component" value="Unassembled WGS sequence"/>
</dbReference>
<dbReference type="Gene3D" id="3.20.20.140">
    <property type="entry name" value="Metal-dependent hydrolases"/>
    <property type="match status" value="1"/>
</dbReference>
<dbReference type="RefSeq" id="WP_368409062.1">
    <property type="nucleotide sequence ID" value="NZ_JALLGW010000002.1"/>
</dbReference>
<feature type="compositionally biased region" description="Low complexity" evidence="1">
    <location>
        <begin position="25"/>
        <end position="44"/>
    </location>
</feature>
<keyword evidence="2" id="KW-0645">Protease</keyword>
<name>A0ABD5RIC2_9EURY</name>
<gene>
    <name evidence="2" type="ORF">ACFPYI_02565</name>
</gene>
<dbReference type="GO" id="GO:0016805">
    <property type="term" value="F:dipeptidase activity"/>
    <property type="evidence" value="ECO:0007669"/>
    <property type="project" value="UniProtKB-KW"/>
</dbReference>
<dbReference type="SUPFAM" id="SSF51556">
    <property type="entry name" value="Metallo-dependent hydrolases"/>
    <property type="match status" value="1"/>
</dbReference>
<reference evidence="2 3" key="1">
    <citation type="journal article" date="2019" name="Int. J. Syst. Evol. Microbiol.">
        <title>The Global Catalogue of Microorganisms (GCM) 10K type strain sequencing project: providing services to taxonomists for standard genome sequencing and annotation.</title>
        <authorList>
            <consortium name="The Broad Institute Genomics Platform"/>
            <consortium name="The Broad Institute Genome Sequencing Center for Infectious Disease"/>
            <person name="Wu L."/>
            <person name="Ma J."/>
        </authorList>
    </citation>
    <scope>NUCLEOTIDE SEQUENCE [LARGE SCALE GENOMIC DNA]</scope>
    <source>
        <strain evidence="2 3">CGMCC 1.12543</strain>
    </source>
</reference>
<organism evidence="2 3">
    <name type="scientific">Halomarina salina</name>
    <dbReference type="NCBI Taxonomy" id="1872699"/>
    <lineage>
        <taxon>Archaea</taxon>
        <taxon>Methanobacteriati</taxon>
        <taxon>Methanobacteriota</taxon>
        <taxon>Stenosarchaea group</taxon>
        <taxon>Halobacteria</taxon>
        <taxon>Halobacteriales</taxon>
        <taxon>Natronomonadaceae</taxon>
        <taxon>Halomarina</taxon>
    </lineage>
</organism>
<dbReference type="Pfam" id="PF01244">
    <property type="entry name" value="Peptidase_M19"/>
    <property type="match status" value="1"/>
</dbReference>
<dbReference type="EC" id="3.4.13.-" evidence="2"/>
<comment type="caution">
    <text evidence="2">The sequence shown here is derived from an EMBL/GenBank/DDBJ whole genome shotgun (WGS) entry which is preliminary data.</text>
</comment>
<proteinExistence type="predicted"/>
<feature type="region of interest" description="Disordered" evidence="1">
    <location>
        <begin position="1"/>
        <end position="58"/>
    </location>
</feature>